<dbReference type="InterPro" id="IPR046331">
    <property type="entry name" value="GPAM1-like"/>
</dbReference>
<sequence>MSSPRLPSDCTMQGPSWDEFDRSEEQDYNSSSDHETDEQDCHSRNFDLIASPGFYAATTQTHVNVGEIRLTQSSNSLSYLDQLPNSVSELGTTSPSGQQLYGPSLPPGFTNSSEEDDPEDPGDPEDPDEGDSQSAMPNMCSFLQCSMSSSMPSSSSKSSSFGPNVPNSAEIIAPSLPEEETKRSQENLLPPSEPGEKHSSSTDYSLKRVFGPSMPDLLPTVANLGDSRDVYGPAVPYDLQNKSSTSAGKDFDVEVPIDDETCGHDNDGDNNGIFGPIPPWEQKGSVDDEYTERLVRLEMLQASKRSACKRPEWMTQPPKCFGAYGLSTKTFSLKNDSAAAEKARLQWTETPAERKKRLERGDSSCAGPSGLSFEVQCNRDSDAIQTQCISALEEDRVESLLDIHQRKRKHEIDENGVVVTERRPFDRNKDLDNHTFGRAGNLSADAIKERCGQLNSRFASFTSQRFL</sequence>
<dbReference type="OrthoDB" id="73491at2759"/>
<proteinExistence type="predicted"/>
<accession>A0A498STH7</accession>
<dbReference type="STRING" id="6277.A0A498STH7"/>
<evidence type="ECO:0000313" key="4">
    <source>
        <dbReference type="Proteomes" id="UP000276991"/>
    </source>
</evidence>
<feature type="compositionally biased region" description="Low complexity" evidence="1">
    <location>
        <begin position="146"/>
        <end position="160"/>
    </location>
</feature>
<dbReference type="EMBL" id="UPTC01001532">
    <property type="protein sequence ID" value="VBB32089.1"/>
    <property type="molecule type" value="Genomic_DNA"/>
</dbReference>
<reference evidence="3 4" key="1">
    <citation type="submission" date="2018-08" db="EMBL/GenBank/DDBJ databases">
        <authorList>
            <person name="Laetsch R D."/>
            <person name="Stevens L."/>
            <person name="Kumar S."/>
            <person name="Blaxter L. M."/>
        </authorList>
    </citation>
    <scope>NUCLEOTIDE SEQUENCE [LARGE SCALE GENOMIC DNA]</scope>
</reference>
<feature type="compositionally biased region" description="Polar residues" evidence="1">
    <location>
        <begin position="132"/>
        <end position="145"/>
    </location>
</feature>
<dbReference type="AlphaFoldDB" id="A0A498STH7"/>
<feature type="region of interest" description="Disordered" evidence="1">
    <location>
        <begin position="256"/>
        <end position="285"/>
    </location>
</feature>
<gene>
    <name evidence="3" type="ORF">NAV_LOCUS6880</name>
</gene>
<feature type="compositionally biased region" description="Polar residues" evidence="1">
    <location>
        <begin position="86"/>
        <end position="101"/>
    </location>
</feature>
<protein>
    <recommendedName>
        <fullName evidence="2">DUF3752 domain-containing protein</fullName>
    </recommendedName>
</protein>
<organism evidence="3 4">
    <name type="scientific">Acanthocheilonema viteae</name>
    <name type="common">Filarial nematode worm</name>
    <name type="synonym">Dipetalonema viteae</name>
    <dbReference type="NCBI Taxonomy" id="6277"/>
    <lineage>
        <taxon>Eukaryota</taxon>
        <taxon>Metazoa</taxon>
        <taxon>Ecdysozoa</taxon>
        <taxon>Nematoda</taxon>
        <taxon>Chromadorea</taxon>
        <taxon>Rhabditida</taxon>
        <taxon>Spirurina</taxon>
        <taxon>Spiruromorpha</taxon>
        <taxon>Filarioidea</taxon>
        <taxon>Onchocercidae</taxon>
        <taxon>Acanthocheilonema</taxon>
    </lineage>
</organism>
<evidence type="ECO:0000259" key="2">
    <source>
        <dbReference type="Pfam" id="PF12572"/>
    </source>
</evidence>
<dbReference type="InterPro" id="IPR022226">
    <property type="entry name" value="DUF3752"/>
</dbReference>
<evidence type="ECO:0000256" key="1">
    <source>
        <dbReference type="SAM" id="MobiDB-lite"/>
    </source>
</evidence>
<evidence type="ECO:0000313" key="3">
    <source>
        <dbReference type="EMBL" id="VBB32089.1"/>
    </source>
</evidence>
<feature type="region of interest" description="Disordered" evidence="1">
    <location>
        <begin position="86"/>
        <end position="208"/>
    </location>
</feature>
<feature type="compositionally biased region" description="Polar residues" evidence="1">
    <location>
        <begin position="1"/>
        <end position="14"/>
    </location>
</feature>
<feature type="domain" description="DUF3752" evidence="2">
    <location>
        <begin position="327"/>
        <end position="458"/>
    </location>
</feature>
<dbReference type="Proteomes" id="UP000276991">
    <property type="component" value="Unassembled WGS sequence"/>
</dbReference>
<keyword evidence="4" id="KW-1185">Reference proteome</keyword>
<dbReference type="PANTHER" id="PTHR46370:SF1">
    <property type="entry name" value="GPALPP MOTIFS-CONTAINING PROTEIN 1"/>
    <property type="match status" value="1"/>
</dbReference>
<feature type="compositionally biased region" description="Acidic residues" evidence="1">
    <location>
        <begin position="113"/>
        <end position="131"/>
    </location>
</feature>
<name>A0A498STH7_ACAVI</name>
<dbReference type="Pfam" id="PF12572">
    <property type="entry name" value="DUF3752"/>
    <property type="match status" value="1"/>
</dbReference>
<feature type="region of interest" description="Disordered" evidence="1">
    <location>
        <begin position="1"/>
        <end position="45"/>
    </location>
</feature>
<dbReference type="PANTHER" id="PTHR46370">
    <property type="entry name" value="GPALPP MOTIFS-CONTAINING PROTEIN 1"/>
    <property type="match status" value="1"/>
</dbReference>